<dbReference type="InterPro" id="IPR027032">
    <property type="entry name" value="Twinkle-like"/>
</dbReference>
<dbReference type="Pfam" id="PF13662">
    <property type="entry name" value="Toprim_4"/>
    <property type="match status" value="1"/>
</dbReference>
<keyword evidence="3" id="KW-1185">Reference proteome</keyword>
<dbReference type="InterPro" id="IPR006171">
    <property type="entry name" value="TOPRIM_dom"/>
</dbReference>
<dbReference type="Gene3D" id="3.40.1360.10">
    <property type="match status" value="1"/>
</dbReference>
<dbReference type="CDD" id="cd01029">
    <property type="entry name" value="TOPRIM_primases"/>
    <property type="match status" value="1"/>
</dbReference>
<dbReference type="GO" id="GO:0003697">
    <property type="term" value="F:single-stranded DNA binding"/>
    <property type="evidence" value="ECO:0007669"/>
    <property type="project" value="InterPro"/>
</dbReference>
<dbReference type="SUPFAM" id="SSF56731">
    <property type="entry name" value="DNA primase core"/>
    <property type="match status" value="1"/>
</dbReference>
<evidence type="ECO:0000313" key="3">
    <source>
        <dbReference type="Proteomes" id="UP001188597"/>
    </source>
</evidence>
<comment type="caution">
    <text evidence="2">The sequence shown here is derived from an EMBL/GenBank/DDBJ whole genome shotgun (WGS) entry which is preliminary data.</text>
</comment>
<dbReference type="SMART" id="SM00493">
    <property type="entry name" value="TOPRIM"/>
    <property type="match status" value="1"/>
</dbReference>
<protein>
    <recommendedName>
        <fullName evidence="1">Toprim domain-containing protein</fullName>
    </recommendedName>
</protein>
<accession>A0AA88VNZ4</accession>
<sequence>NNVENEEGAKFRVLKRTLDAIGIEGTHCAPGHYSNLVCPKADVGAAHDGVDQNSKVNSTRQMTEESLGLEPLGDKLIAYFAERMISKDVLQKNFVMQTSADQPRTYTEAFPKNVVMDKHFSYHSIDLNKPTPIVQRSVASGLLRSRSMYQKDSTTQIALVDGDNAEFTLLGLECYAGNSARGRVLRKATLLDSECCGSKSLGHECCVAIVISTSKCCSSSEDGLEESSFSMCAESSSSARSRAEKLGNAIAFTYRRNGVLVNCKYRSILNKKFWQEKGAEKILYGLDNINSVDELIIVEGEIDKLSMEQAGLLTCVSVPDGAPQKVSAKELPSLEKASRIILATDSDIPGQALAEELARRLGRERCWLVRWPKKDKYSYFKDANEGVGRRYIAELLDFHWFRRIMTSCLTHVGSHSGDSLDSMFEFATEYFANEVLLLRMHVADGLLRPWKSI</sequence>
<feature type="non-terminal residue" evidence="2">
    <location>
        <position position="453"/>
    </location>
</feature>
<dbReference type="Proteomes" id="UP001188597">
    <property type="component" value="Unassembled WGS sequence"/>
</dbReference>
<evidence type="ECO:0000259" key="1">
    <source>
        <dbReference type="PROSITE" id="PS50880"/>
    </source>
</evidence>
<organism evidence="2 3">
    <name type="scientific">Escallonia herrerae</name>
    <dbReference type="NCBI Taxonomy" id="1293975"/>
    <lineage>
        <taxon>Eukaryota</taxon>
        <taxon>Viridiplantae</taxon>
        <taxon>Streptophyta</taxon>
        <taxon>Embryophyta</taxon>
        <taxon>Tracheophyta</taxon>
        <taxon>Spermatophyta</taxon>
        <taxon>Magnoliopsida</taxon>
        <taxon>eudicotyledons</taxon>
        <taxon>Gunneridae</taxon>
        <taxon>Pentapetalae</taxon>
        <taxon>asterids</taxon>
        <taxon>campanulids</taxon>
        <taxon>Escalloniales</taxon>
        <taxon>Escalloniaceae</taxon>
        <taxon>Escallonia</taxon>
    </lineage>
</organism>
<dbReference type="PANTHER" id="PTHR12873">
    <property type="entry name" value="T7-LIKE MITOCHONDRIAL DNA HELICASE"/>
    <property type="match status" value="1"/>
</dbReference>
<dbReference type="PANTHER" id="PTHR12873:SF6">
    <property type="entry name" value="TOPRIM DOMAIN-CONTAINING PROTEIN"/>
    <property type="match status" value="1"/>
</dbReference>
<feature type="domain" description="Toprim" evidence="1">
    <location>
        <begin position="293"/>
        <end position="382"/>
    </location>
</feature>
<proteinExistence type="predicted"/>
<dbReference type="PROSITE" id="PS50880">
    <property type="entry name" value="TOPRIM"/>
    <property type="match status" value="1"/>
</dbReference>
<name>A0AA88VNZ4_9ASTE</name>
<dbReference type="GO" id="GO:0043139">
    <property type="term" value="F:5'-3' DNA helicase activity"/>
    <property type="evidence" value="ECO:0007669"/>
    <property type="project" value="InterPro"/>
</dbReference>
<dbReference type="InterPro" id="IPR034154">
    <property type="entry name" value="TOPRIM_DnaG/twinkle"/>
</dbReference>
<reference evidence="2" key="1">
    <citation type="submission" date="2022-12" db="EMBL/GenBank/DDBJ databases">
        <title>Draft genome assemblies for two species of Escallonia (Escalloniales).</title>
        <authorList>
            <person name="Chanderbali A."/>
            <person name="Dervinis C."/>
            <person name="Anghel I."/>
            <person name="Soltis D."/>
            <person name="Soltis P."/>
            <person name="Zapata F."/>
        </authorList>
    </citation>
    <scope>NUCLEOTIDE SEQUENCE</scope>
    <source>
        <strain evidence="2">UCBG64.0493</strain>
        <tissue evidence="2">Leaf</tissue>
    </source>
</reference>
<evidence type="ECO:0000313" key="2">
    <source>
        <dbReference type="EMBL" id="KAK3010669.1"/>
    </source>
</evidence>
<gene>
    <name evidence="2" type="ORF">RJ639_011398</name>
</gene>
<dbReference type="EMBL" id="JAVXUP010001521">
    <property type="protein sequence ID" value="KAK3010669.1"/>
    <property type="molecule type" value="Genomic_DNA"/>
</dbReference>
<dbReference type="AlphaFoldDB" id="A0AA88VNZ4"/>